<reference evidence="4 5" key="1">
    <citation type="submission" date="2015-10" db="EMBL/GenBank/DDBJ databases">
        <title>Full genome of DAOMC 229536 Phialocephala scopiformis, a fungal endophyte of spruce producing the potent anti-insectan compound rugulosin.</title>
        <authorList>
            <consortium name="DOE Joint Genome Institute"/>
            <person name="Walker A.K."/>
            <person name="Frasz S.L."/>
            <person name="Seifert K.A."/>
            <person name="Miller J.D."/>
            <person name="Mondo S.J."/>
            <person name="Labutti K."/>
            <person name="Lipzen A."/>
            <person name="Dockter R."/>
            <person name="Kennedy M."/>
            <person name="Grigoriev I.V."/>
            <person name="Spatafora J.W."/>
        </authorList>
    </citation>
    <scope>NUCLEOTIDE SEQUENCE [LARGE SCALE GENOMIC DNA]</scope>
    <source>
        <strain evidence="4 5">CBS 120377</strain>
    </source>
</reference>
<accession>A0A194XC20</accession>
<keyword evidence="5" id="KW-1185">Reference proteome</keyword>
<dbReference type="InterPro" id="IPR046623">
    <property type="entry name" value="DUF6536"/>
</dbReference>
<evidence type="ECO:0000313" key="4">
    <source>
        <dbReference type="EMBL" id="KUJ17710.1"/>
    </source>
</evidence>
<dbReference type="GeneID" id="28828133"/>
<feature type="transmembrane region" description="Helical" evidence="1">
    <location>
        <begin position="549"/>
        <end position="570"/>
    </location>
</feature>
<organism evidence="4 5">
    <name type="scientific">Mollisia scopiformis</name>
    <name type="common">Conifer needle endophyte fungus</name>
    <name type="synonym">Phialocephala scopiformis</name>
    <dbReference type="NCBI Taxonomy" id="149040"/>
    <lineage>
        <taxon>Eukaryota</taxon>
        <taxon>Fungi</taxon>
        <taxon>Dikarya</taxon>
        <taxon>Ascomycota</taxon>
        <taxon>Pezizomycotina</taxon>
        <taxon>Leotiomycetes</taxon>
        <taxon>Helotiales</taxon>
        <taxon>Mollisiaceae</taxon>
        <taxon>Mollisia</taxon>
    </lineage>
</organism>
<evidence type="ECO:0000313" key="5">
    <source>
        <dbReference type="Proteomes" id="UP000070700"/>
    </source>
</evidence>
<evidence type="ECO:0000256" key="2">
    <source>
        <dbReference type="SAM" id="SignalP"/>
    </source>
</evidence>
<keyword evidence="1" id="KW-0812">Transmembrane</keyword>
<protein>
    <recommendedName>
        <fullName evidence="3">DUF6536 domain-containing protein</fullName>
    </recommendedName>
</protein>
<dbReference type="KEGG" id="psco:LY89DRAFT_718351"/>
<keyword evidence="1" id="KW-0472">Membrane</keyword>
<evidence type="ECO:0000259" key="3">
    <source>
        <dbReference type="Pfam" id="PF20163"/>
    </source>
</evidence>
<feature type="domain" description="DUF6536" evidence="3">
    <location>
        <begin position="3"/>
        <end position="134"/>
    </location>
</feature>
<keyword evidence="1" id="KW-1133">Transmembrane helix</keyword>
<evidence type="ECO:0000256" key="1">
    <source>
        <dbReference type="SAM" id="Phobius"/>
    </source>
</evidence>
<dbReference type="AlphaFoldDB" id="A0A194XC20"/>
<dbReference type="RefSeq" id="XP_018072065.1">
    <property type="nucleotide sequence ID" value="XM_018218407.1"/>
</dbReference>
<dbReference type="EMBL" id="KQ947414">
    <property type="protein sequence ID" value="KUJ17710.1"/>
    <property type="molecule type" value="Genomic_DNA"/>
</dbReference>
<feature type="signal peptide" evidence="2">
    <location>
        <begin position="1"/>
        <end position="17"/>
    </location>
</feature>
<name>A0A194XC20_MOLSC</name>
<gene>
    <name evidence="4" type="ORF">LY89DRAFT_718351</name>
</gene>
<feature type="chain" id="PRO_5008268070" description="DUF6536 domain-containing protein" evidence="2">
    <location>
        <begin position="18"/>
        <end position="621"/>
    </location>
</feature>
<feature type="transmembrane region" description="Helical" evidence="1">
    <location>
        <begin position="397"/>
        <end position="418"/>
    </location>
</feature>
<feature type="transmembrane region" description="Helical" evidence="1">
    <location>
        <begin position="36"/>
        <end position="55"/>
    </location>
</feature>
<dbReference type="OrthoDB" id="5087516at2759"/>
<keyword evidence="2" id="KW-0732">Signal</keyword>
<dbReference type="Proteomes" id="UP000070700">
    <property type="component" value="Unassembled WGS sequence"/>
</dbReference>
<proteinExistence type="predicted"/>
<dbReference type="Pfam" id="PF20163">
    <property type="entry name" value="DUF6536"/>
    <property type="match status" value="1"/>
</dbReference>
<sequence>MCLLAIVHILLCAFGKADDHGFATLRTGTDFKKLQWFNVMVVQLPLNIVSGLIVFGSDYIRRCLLPPPKDEIWNPKGKLGYQSLAACWKANWRRKVLWVILSLTSLPIHVLYNSIILTSLPAYDAYEVLVDKGFFQGQSFDLSVLNVTEFKDQPGASVQYGTPWPGGWPGSSSLQRILDGVQQNSSSWTNLSNYDCRRNYGLELYSNFRTVIMVTNWAPNLSQNNSGLAVGTLPGFTPNGLPSRFMSLCPEAYLSVTPNTTIPPYPVYISVADMPACNSIFGADCTTWQWNGVSYGLASFLASYYAAYDLCYLYHTARNSPDTSQHVPLSYCLAEPLGETKAKLVWIKFITEIAAVALSIKAIAVLCAARCIQCDDNDGFPTGFPYSSLGRHAWLHILCYAAVNMGITLFCVAVAMGFSNSPPFGLGAAPAHDTDRKFILSILFFQNSLHAMMVVREYLEANYFEKAEGLSKGEPGCGIPLPGALFFWNLGLHQLVSAWLGTAMLDRYSLGSIEDANMDPTPTVILDSVLSGHTGVTIMPVKGTGWGGIFYVIVPIFAVLGQVFGINIVYQTFRRRTTSLPTPASSSSRRSSVSELEIDSVPLQELPAVYTLISRVNQQLL</sequence>
<dbReference type="InParanoid" id="A0A194XC20"/>